<dbReference type="SMART" id="SM00850">
    <property type="entry name" value="LytTR"/>
    <property type="match status" value="1"/>
</dbReference>
<name>A0ABT7EFG1_9FIRM</name>
<evidence type="ECO:0000256" key="1">
    <source>
        <dbReference type="ARBA" id="ARBA00018672"/>
    </source>
</evidence>
<dbReference type="InterPro" id="IPR007492">
    <property type="entry name" value="LytTR_DNA-bd_dom"/>
</dbReference>
<comment type="function">
    <text evidence="2">May play the central regulatory role in sporulation. It may be an element of the effector pathway responsible for the activation of sporulation genes in response to nutritional stress. Spo0A may act in concert with spo0H (a sigma factor) to control the expression of some genes that are critical to the sporulation process.</text>
</comment>
<dbReference type="Gene3D" id="3.40.50.2300">
    <property type="match status" value="1"/>
</dbReference>
<organism evidence="6 7">
    <name type="scientific">Romboutsia sedimentorum</name>
    <dbReference type="NCBI Taxonomy" id="1368474"/>
    <lineage>
        <taxon>Bacteria</taxon>
        <taxon>Bacillati</taxon>
        <taxon>Bacillota</taxon>
        <taxon>Clostridia</taxon>
        <taxon>Peptostreptococcales</taxon>
        <taxon>Peptostreptococcaceae</taxon>
        <taxon>Romboutsia</taxon>
    </lineage>
</organism>
<dbReference type="RefSeq" id="WP_284133565.1">
    <property type="nucleotide sequence ID" value="NZ_JASKYM010000009.1"/>
</dbReference>
<reference evidence="6 7" key="1">
    <citation type="submission" date="2023-05" db="EMBL/GenBank/DDBJ databases">
        <title>Rombocin, a short stable natural nisin variant, displays selective antimicrobial activity against Listeria monocytogenes and employs dual mode of action to kill target bacterial strains.</title>
        <authorList>
            <person name="Wambui J."/>
            <person name="Stephan R."/>
            <person name="Kuipers O.P."/>
        </authorList>
    </citation>
    <scope>NUCLEOTIDE SEQUENCE [LARGE SCALE GENOMIC DNA]</scope>
    <source>
        <strain evidence="6 7">RC002</strain>
    </source>
</reference>
<dbReference type="Gene3D" id="2.40.50.1020">
    <property type="entry name" value="LytTr DNA-binding domain"/>
    <property type="match status" value="1"/>
</dbReference>
<keyword evidence="7" id="KW-1185">Reference proteome</keyword>
<evidence type="ECO:0000313" key="6">
    <source>
        <dbReference type="EMBL" id="MDK2564651.1"/>
    </source>
</evidence>
<dbReference type="PANTHER" id="PTHR37299:SF1">
    <property type="entry name" value="STAGE 0 SPORULATION PROTEIN A HOMOLOG"/>
    <property type="match status" value="1"/>
</dbReference>
<dbReference type="InterPro" id="IPR046947">
    <property type="entry name" value="LytR-like"/>
</dbReference>
<dbReference type="SUPFAM" id="SSF52172">
    <property type="entry name" value="CheY-like"/>
    <property type="match status" value="1"/>
</dbReference>
<dbReference type="PANTHER" id="PTHR37299">
    <property type="entry name" value="TRANSCRIPTIONAL REGULATOR-RELATED"/>
    <property type="match status" value="1"/>
</dbReference>
<evidence type="ECO:0000256" key="3">
    <source>
        <dbReference type="PROSITE-ProRule" id="PRU00169"/>
    </source>
</evidence>
<dbReference type="Pfam" id="PF04397">
    <property type="entry name" value="LytTR"/>
    <property type="match status" value="1"/>
</dbReference>
<evidence type="ECO:0000259" key="5">
    <source>
        <dbReference type="PROSITE" id="PS50930"/>
    </source>
</evidence>
<comment type="caution">
    <text evidence="6">The sequence shown here is derived from an EMBL/GenBank/DDBJ whole genome shotgun (WGS) entry which is preliminary data.</text>
</comment>
<dbReference type="EMBL" id="JASKYM010000009">
    <property type="protein sequence ID" value="MDK2564651.1"/>
    <property type="molecule type" value="Genomic_DNA"/>
</dbReference>
<evidence type="ECO:0000256" key="2">
    <source>
        <dbReference type="ARBA" id="ARBA00024867"/>
    </source>
</evidence>
<sequence>MYRVVICEDEDNQREILKDFICKSFKDISDQIEILEFSSGEELLAHQNLDGIDIFFLDIQMDKLTGMDVAKKIRESNDTSEIIFITSLLEYVQEGYKVRAYRYLLKPVKYEDLKENILSCVSDIIKKRENFIIIEHKGITNKIPVSTITYIDIIKRDITIHTTQGAYHTISSLSKIEKELEKYNFFRCHKSYLINVGYIQFISKNSVTVNCEEIPVTKYKMNNLKTKLTNTLGAIIC</sequence>
<feature type="domain" description="HTH LytTR-type" evidence="5">
    <location>
        <begin position="132"/>
        <end position="230"/>
    </location>
</feature>
<keyword evidence="3" id="KW-0597">Phosphoprotein</keyword>
<gene>
    <name evidence="6" type="ORF">QOZ84_14000</name>
</gene>
<proteinExistence type="predicted"/>
<dbReference type="InterPro" id="IPR001789">
    <property type="entry name" value="Sig_transdc_resp-reg_receiver"/>
</dbReference>
<dbReference type="Proteomes" id="UP001301012">
    <property type="component" value="Unassembled WGS sequence"/>
</dbReference>
<evidence type="ECO:0000313" key="7">
    <source>
        <dbReference type="Proteomes" id="UP001301012"/>
    </source>
</evidence>
<dbReference type="Pfam" id="PF00072">
    <property type="entry name" value="Response_reg"/>
    <property type="match status" value="1"/>
</dbReference>
<dbReference type="SMART" id="SM00448">
    <property type="entry name" value="REC"/>
    <property type="match status" value="1"/>
</dbReference>
<feature type="modified residue" description="4-aspartylphosphate" evidence="3">
    <location>
        <position position="58"/>
    </location>
</feature>
<dbReference type="PROSITE" id="PS50110">
    <property type="entry name" value="RESPONSE_REGULATORY"/>
    <property type="match status" value="1"/>
</dbReference>
<keyword evidence="6" id="KW-0238">DNA-binding</keyword>
<evidence type="ECO:0000259" key="4">
    <source>
        <dbReference type="PROSITE" id="PS50110"/>
    </source>
</evidence>
<accession>A0ABT7EFG1</accession>
<dbReference type="GO" id="GO:0003677">
    <property type="term" value="F:DNA binding"/>
    <property type="evidence" value="ECO:0007669"/>
    <property type="project" value="UniProtKB-KW"/>
</dbReference>
<dbReference type="InterPro" id="IPR011006">
    <property type="entry name" value="CheY-like_superfamily"/>
</dbReference>
<feature type="domain" description="Response regulatory" evidence="4">
    <location>
        <begin position="3"/>
        <end position="121"/>
    </location>
</feature>
<dbReference type="PROSITE" id="PS50930">
    <property type="entry name" value="HTH_LYTTR"/>
    <property type="match status" value="1"/>
</dbReference>
<protein>
    <recommendedName>
        <fullName evidence="1">Stage 0 sporulation protein A homolog</fullName>
    </recommendedName>
</protein>